<evidence type="ECO:0000256" key="5">
    <source>
        <dbReference type="SAM" id="Phobius"/>
    </source>
</evidence>
<name>A0A514CCT8_9BACT</name>
<proteinExistence type="predicted"/>
<reference evidence="7 8" key="1">
    <citation type="submission" date="2019-06" db="EMBL/GenBank/DDBJ databases">
        <title>Echinicola alkalisoli sp. nov. isolated from saline soil.</title>
        <authorList>
            <person name="Sun J.-Q."/>
            <person name="Xu L."/>
        </authorList>
    </citation>
    <scope>NUCLEOTIDE SEQUENCE [LARGE SCALE GENOMIC DNA]</scope>
    <source>
        <strain evidence="7 8">LN3S3</strain>
    </source>
</reference>
<dbReference type="KEGG" id="echi:FKX85_00680"/>
<feature type="transmembrane region" description="Helical" evidence="5">
    <location>
        <begin position="87"/>
        <end position="106"/>
    </location>
</feature>
<evidence type="ECO:0000256" key="3">
    <source>
        <dbReference type="ARBA" id="ARBA00022989"/>
    </source>
</evidence>
<comment type="subcellular location">
    <subcellularLocation>
        <location evidence="1">Membrane</location>
        <topology evidence="1">Multi-pass membrane protein</topology>
    </subcellularLocation>
</comment>
<keyword evidence="2 5" id="KW-0812">Transmembrane</keyword>
<dbReference type="InterPro" id="IPR009908">
    <property type="entry name" value="Methylamine_util_MauE"/>
</dbReference>
<accession>A0A514CCT8</accession>
<dbReference type="Pfam" id="PF07291">
    <property type="entry name" value="MauE"/>
    <property type="match status" value="1"/>
</dbReference>
<evidence type="ECO:0000259" key="6">
    <source>
        <dbReference type="Pfam" id="PF07291"/>
    </source>
</evidence>
<dbReference type="AlphaFoldDB" id="A0A514CCT8"/>
<dbReference type="Proteomes" id="UP000316614">
    <property type="component" value="Chromosome"/>
</dbReference>
<feature type="transmembrane region" description="Helical" evidence="5">
    <location>
        <begin position="61"/>
        <end position="80"/>
    </location>
</feature>
<keyword evidence="8" id="KW-1185">Reference proteome</keyword>
<keyword evidence="3 5" id="KW-1133">Transmembrane helix</keyword>
<feature type="domain" description="Methylamine utilisation protein MauE" evidence="6">
    <location>
        <begin position="4"/>
        <end position="142"/>
    </location>
</feature>
<dbReference type="GO" id="GO:0016020">
    <property type="term" value="C:membrane"/>
    <property type="evidence" value="ECO:0007669"/>
    <property type="project" value="UniProtKB-SubCell"/>
</dbReference>
<dbReference type="RefSeq" id="WP_141612917.1">
    <property type="nucleotide sequence ID" value="NZ_CP041253.1"/>
</dbReference>
<feature type="transmembrane region" description="Helical" evidence="5">
    <location>
        <begin position="155"/>
        <end position="174"/>
    </location>
</feature>
<evidence type="ECO:0000256" key="2">
    <source>
        <dbReference type="ARBA" id="ARBA00022692"/>
    </source>
</evidence>
<keyword evidence="4 5" id="KW-0472">Membrane</keyword>
<dbReference type="EMBL" id="CP041253">
    <property type="protein sequence ID" value="QDH77635.1"/>
    <property type="molecule type" value="Genomic_DNA"/>
</dbReference>
<dbReference type="NCBIfam" id="NF045576">
    <property type="entry name" value="BT_3928_fam"/>
    <property type="match status" value="1"/>
</dbReference>
<protein>
    <submittedName>
        <fullName evidence="7">DoxX family protein</fullName>
    </submittedName>
</protein>
<gene>
    <name evidence="7" type="ORF">FKX85_00680</name>
</gene>
<sequence>MLKKIILTLFRFLVGGLFIFSGLIKVNDPVGTSIKLEEYFEVFSNDIASFFEVFKPFSLELSVFLIVLEVALGIMLLLNYKRNLTVSLLLVLILFFTFLTFYSAYFNKVTDCGCFGDAIKLTPWQSFYKDIVLVVMIGVLFVLRKDLPDNTSKVTSVLVGGSAVVCLILSVLAIRNLPFIDFRAYKEGVDITEAMQPSGVLEYRYIMKKDGEEIVMDEYPTDERYEFVDMQLKNPDALPKIADFGVWNDEGDFTEAILEGDKLLIVISSYDKMDAKKLGNLDDIMDVEGVETVIVTATAADEIEQVMAVQGWEVPYYFGDATVLKTIIRSNPGIVLLKDGTVLKKYHINNAPDLEEVKNSYRY</sequence>
<feature type="transmembrane region" description="Helical" evidence="5">
    <location>
        <begin position="5"/>
        <end position="24"/>
    </location>
</feature>
<evidence type="ECO:0000256" key="1">
    <source>
        <dbReference type="ARBA" id="ARBA00004141"/>
    </source>
</evidence>
<evidence type="ECO:0000313" key="7">
    <source>
        <dbReference type="EMBL" id="QDH77635.1"/>
    </source>
</evidence>
<organism evidence="7 8">
    <name type="scientific">Echinicola soli</name>
    <dbReference type="NCBI Taxonomy" id="2591634"/>
    <lineage>
        <taxon>Bacteria</taxon>
        <taxon>Pseudomonadati</taxon>
        <taxon>Bacteroidota</taxon>
        <taxon>Cytophagia</taxon>
        <taxon>Cytophagales</taxon>
        <taxon>Cyclobacteriaceae</taxon>
        <taxon>Echinicola</taxon>
    </lineage>
</organism>
<evidence type="ECO:0000256" key="4">
    <source>
        <dbReference type="ARBA" id="ARBA00023136"/>
    </source>
</evidence>
<dbReference type="OrthoDB" id="9809429at2"/>
<dbReference type="GO" id="GO:0030416">
    <property type="term" value="P:methylamine metabolic process"/>
    <property type="evidence" value="ECO:0007669"/>
    <property type="project" value="InterPro"/>
</dbReference>
<feature type="transmembrane region" description="Helical" evidence="5">
    <location>
        <begin position="126"/>
        <end position="143"/>
    </location>
</feature>
<evidence type="ECO:0000313" key="8">
    <source>
        <dbReference type="Proteomes" id="UP000316614"/>
    </source>
</evidence>